<protein>
    <submittedName>
        <fullName evidence="1">Uncharacterized protein</fullName>
    </submittedName>
</protein>
<dbReference type="Proteomes" id="UP000002613">
    <property type="component" value="Chromosome"/>
</dbReference>
<dbReference type="RefSeq" id="WP_012965068.1">
    <property type="nucleotide sequence ID" value="NC_013849.1"/>
</dbReference>
<evidence type="ECO:0000313" key="2">
    <source>
        <dbReference type="Proteomes" id="UP000002613"/>
    </source>
</evidence>
<name>D3S389_FERPA</name>
<evidence type="ECO:0000313" key="1">
    <source>
        <dbReference type="EMBL" id="ADC64722.1"/>
    </source>
</evidence>
<dbReference type="PaxDb" id="589924-Ferp_0549"/>
<reference evidence="1 2" key="2">
    <citation type="journal article" date="2011" name="Stand. Genomic Sci.">
        <title>Complete genome sequence of Ferroglobus placidus AEDII12DO.</title>
        <authorList>
            <person name="Anderson I."/>
            <person name="Risso C."/>
            <person name="Holmes D."/>
            <person name="Lucas S."/>
            <person name="Copeland A."/>
            <person name="Lapidus A."/>
            <person name="Cheng J.F."/>
            <person name="Bruce D."/>
            <person name="Goodwin L."/>
            <person name="Pitluck S."/>
            <person name="Saunders E."/>
            <person name="Brettin T."/>
            <person name="Detter J.C."/>
            <person name="Han C."/>
            <person name="Tapia R."/>
            <person name="Larimer F."/>
            <person name="Land M."/>
            <person name="Hauser L."/>
            <person name="Woyke T."/>
            <person name="Lovley D."/>
            <person name="Kyrpides N."/>
            <person name="Ivanova N."/>
        </authorList>
    </citation>
    <scope>NUCLEOTIDE SEQUENCE [LARGE SCALE GENOMIC DNA]</scope>
    <source>
        <strain evidence="2">DSM 10642 / AEDII12DO</strain>
    </source>
</reference>
<dbReference type="HOGENOM" id="CLU_2313673_0_0_2"/>
<dbReference type="STRING" id="589924.Ferp_0549"/>
<keyword evidence="2" id="KW-1185">Reference proteome</keyword>
<sequence length="99" mass="11595">MKSVDDIIKEFNDAIEHLRLCRDDEEYRVLMGCGDWDYYLPHYEGIVDWLKEHKDEFTVGEIIECGSEDFGITSILLCKDSECVVYQFEDGICINTIPY</sequence>
<dbReference type="AlphaFoldDB" id="D3S389"/>
<organism evidence="1 2">
    <name type="scientific">Ferroglobus placidus (strain DSM 10642 / AEDII12DO)</name>
    <dbReference type="NCBI Taxonomy" id="589924"/>
    <lineage>
        <taxon>Archaea</taxon>
        <taxon>Methanobacteriati</taxon>
        <taxon>Methanobacteriota</taxon>
        <taxon>Archaeoglobi</taxon>
        <taxon>Archaeoglobales</taxon>
        <taxon>Archaeoglobaceae</taxon>
        <taxon>Ferroglobus</taxon>
    </lineage>
</organism>
<dbReference type="EMBL" id="CP001899">
    <property type="protein sequence ID" value="ADC64722.1"/>
    <property type="molecule type" value="Genomic_DNA"/>
</dbReference>
<reference evidence="2" key="1">
    <citation type="submission" date="2010-02" db="EMBL/GenBank/DDBJ databases">
        <title>Complete sequence of Ferroglobus placidus DSM 10642.</title>
        <authorList>
            <consortium name="US DOE Joint Genome Institute"/>
            <person name="Lucas S."/>
            <person name="Copeland A."/>
            <person name="Lapidus A."/>
            <person name="Cheng J.-F."/>
            <person name="Bruce D."/>
            <person name="Goodwin L."/>
            <person name="Pitluck S."/>
            <person name="Saunders E."/>
            <person name="Brettin T."/>
            <person name="Detter J.C."/>
            <person name="Han C."/>
            <person name="Tapia R."/>
            <person name="Larimer F."/>
            <person name="Land M."/>
            <person name="Hauser L."/>
            <person name="Kyrpides N."/>
            <person name="Ivanova N."/>
            <person name="Holmes D."/>
            <person name="Lovley D."/>
            <person name="Kyrpides N."/>
            <person name="Anderson I.J."/>
            <person name="Woyke T."/>
        </authorList>
    </citation>
    <scope>NUCLEOTIDE SEQUENCE [LARGE SCALE GENOMIC DNA]</scope>
    <source>
        <strain evidence="2">DSM 10642 / AEDII12DO</strain>
    </source>
</reference>
<dbReference type="KEGG" id="fpl:Ferp_0549"/>
<dbReference type="GeneID" id="8778050"/>
<proteinExistence type="predicted"/>
<gene>
    <name evidence="1" type="ordered locus">Ferp_0549</name>
</gene>
<accession>D3S389</accession>